<sequence length="165" mass="18347">MAWRKVLDDGVFKSESHLAEETGEDLSKVNKTLAALTLPVEVLDIIRTNPGAVGMSVLYELVQLHQVAPLAVLIEQTEKVMTGDVSRRDLTELRSRYGQPKSRKPKEVSRQYKILAPDGNQTGVIKEWDSGRVTLDITMLDAEARSRLVADLQARLAPVQAKARE</sequence>
<keyword evidence="2" id="KW-1185">Reference proteome</keyword>
<dbReference type="Gene3D" id="1.10.10.2830">
    <property type="match status" value="1"/>
</dbReference>
<accession>A0ABM6DL67</accession>
<proteinExistence type="predicted"/>
<evidence type="ECO:0000313" key="1">
    <source>
        <dbReference type="EMBL" id="ANY18476.1"/>
    </source>
</evidence>
<reference evidence="1 2" key="1">
    <citation type="submission" date="2016-07" db="EMBL/GenBank/DDBJ databases">
        <title>Complete genome sequences of Bordetella pseudohinzii.</title>
        <authorList>
            <person name="Spilker T."/>
            <person name="Darrah R."/>
            <person name="LiPuma J.J."/>
        </authorList>
    </citation>
    <scope>NUCLEOTIDE SEQUENCE [LARGE SCALE GENOMIC DNA]</scope>
    <source>
        <strain evidence="1 2">HI4681</strain>
        <plasmid evidence="1 2">unnamed1</plasmid>
    </source>
</reference>
<dbReference type="SUPFAM" id="SSF109709">
    <property type="entry name" value="KorB DNA-binding domain-like"/>
    <property type="match status" value="1"/>
</dbReference>
<name>A0ABM6DL67_9BORD</name>
<gene>
    <name evidence="1" type="ORF">BBN53_20845</name>
</gene>
<protein>
    <recommendedName>
        <fullName evidence="3">ParB/Spo0J HTH domain-containing protein</fullName>
    </recommendedName>
</protein>
<evidence type="ECO:0008006" key="3">
    <source>
        <dbReference type="Google" id="ProtNLM"/>
    </source>
</evidence>
<dbReference type="Proteomes" id="UP000092950">
    <property type="component" value="Plasmid unnamed1"/>
</dbReference>
<evidence type="ECO:0000313" key="2">
    <source>
        <dbReference type="Proteomes" id="UP000092950"/>
    </source>
</evidence>
<organism evidence="1 2">
    <name type="scientific">Bordetella pseudohinzii</name>
    <dbReference type="NCBI Taxonomy" id="1331258"/>
    <lineage>
        <taxon>Bacteria</taxon>
        <taxon>Pseudomonadati</taxon>
        <taxon>Pseudomonadota</taxon>
        <taxon>Betaproteobacteria</taxon>
        <taxon>Burkholderiales</taxon>
        <taxon>Alcaligenaceae</taxon>
        <taxon>Bordetella</taxon>
    </lineage>
</organism>
<keyword evidence="1" id="KW-0614">Plasmid</keyword>
<geneLocation type="plasmid" evidence="1 2">
    <name>unnamed1</name>
</geneLocation>
<dbReference type="EMBL" id="CP016441">
    <property type="protein sequence ID" value="ANY18476.1"/>
    <property type="molecule type" value="Genomic_DNA"/>
</dbReference>